<sequence length="89" mass="9723">MLSRLKITHHSPFAVSSKLPTRIKSFSALAMARTIEKNFQAAVDSGKINGGIICATNSKGDFTYNKALGQRTLLSGEKRPQQLDDQTSQ</sequence>
<dbReference type="EMBL" id="JH657925">
    <property type="protein sequence ID" value="EXM30013.1"/>
    <property type="molecule type" value="Genomic_DNA"/>
</dbReference>
<dbReference type="AlphaFoldDB" id="X0LVU4"/>
<dbReference type="Proteomes" id="UP000030701">
    <property type="component" value="Unassembled WGS sequence"/>
</dbReference>
<gene>
    <name evidence="1" type="ORF">FOTG_05046</name>
</gene>
<accession>X0LVU4</accession>
<evidence type="ECO:0000313" key="1">
    <source>
        <dbReference type="EMBL" id="EXM30013.1"/>
    </source>
</evidence>
<dbReference type="HOGENOM" id="CLU_2454811_0_0_1"/>
<proteinExistence type="predicted"/>
<organism evidence="1">
    <name type="scientific">Fusarium oxysporum f. sp. vasinfectum 25433</name>
    <dbReference type="NCBI Taxonomy" id="1089449"/>
    <lineage>
        <taxon>Eukaryota</taxon>
        <taxon>Fungi</taxon>
        <taxon>Dikarya</taxon>
        <taxon>Ascomycota</taxon>
        <taxon>Pezizomycotina</taxon>
        <taxon>Sordariomycetes</taxon>
        <taxon>Hypocreomycetidae</taxon>
        <taxon>Hypocreales</taxon>
        <taxon>Nectriaceae</taxon>
        <taxon>Fusarium</taxon>
        <taxon>Fusarium oxysporum species complex</taxon>
    </lineage>
</organism>
<reference evidence="1" key="2">
    <citation type="submission" date="2012-05" db="EMBL/GenBank/DDBJ databases">
        <title>The Genome Annotation of Fusarium oxysporum Cotton.</title>
        <authorList>
            <consortium name="The Broad Institute Genomics Platform"/>
            <person name="Ma L.-J."/>
            <person name="Corby-Kistler H."/>
            <person name="Broz K."/>
            <person name="Gale L.R."/>
            <person name="Jonkers W."/>
            <person name="O'Donnell K."/>
            <person name="Ploetz R."/>
            <person name="Steinberg C."/>
            <person name="Schwartz D.C."/>
            <person name="VanEtten H."/>
            <person name="Zhou S."/>
            <person name="Young S.K."/>
            <person name="Zeng Q."/>
            <person name="Gargeya S."/>
            <person name="Fitzgerald M."/>
            <person name="Abouelleil A."/>
            <person name="Alvarado L."/>
            <person name="Chapman S.B."/>
            <person name="Gainer-Dewar J."/>
            <person name="Goldberg J."/>
            <person name="Griggs A."/>
            <person name="Gujja S."/>
            <person name="Hansen M."/>
            <person name="Howarth C."/>
            <person name="Imamovic A."/>
            <person name="Ireland A."/>
            <person name="Larimer J."/>
            <person name="McCowan C."/>
            <person name="Murphy C."/>
            <person name="Pearson M."/>
            <person name="Poon T.W."/>
            <person name="Priest M."/>
            <person name="Roberts A."/>
            <person name="Saif S."/>
            <person name="Shea T."/>
            <person name="Sykes S."/>
            <person name="Wortman J."/>
            <person name="Nusbaum C."/>
            <person name="Birren B."/>
        </authorList>
    </citation>
    <scope>NUCLEOTIDE SEQUENCE</scope>
    <source>
        <strain evidence="1">25433</strain>
    </source>
</reference>
<name>X0LVU4_FUSOX</name>
<reference evidence="1" key="1">
    <citation type="submission" date="2011-11" db="EMBL/GenBank/DDBJ databases">
        <title>The Genome Sequence of Fusarium oxysporum Cotton.</title>
        <authorList>
            <consortium name="The Broad Institute Genome Sequencing Platform"/>
            <person name="Ma L.-J."/>
            <person name="Gale L.R."/>
            <person name="Schwartz D.C."/>
            <person name="Zhou S."/>
            <person name="Corby-Kistler H."/>
            <person name="Young S.K."/>
            <person name="Zeng Q."/>
            <person name="Gargeya S."/>
            <person name="Fitzgerald M."/>
            <person name="Haas B."/>
            <person name="Abouelleil A."/>
            <person name="Alvarado L."/>
            <person name="Arachchi H.M."/>
            <person name="Berlin A."/>
            <person name="Brown A."/>
            <person name="Chapman S.B."/>
            <person name="Chen Z."/>
            <person name="Dunbar C."/>
            <person name="Freedman E."/>
            <person name="Gearin G."/>
            <person name="Goldberg J."/>
            <person name="Griggs A."/>
            <person name="Gujja S."/>
            <person name="Heiman D."/>
            <person name="Howarth C."/>
            <person name="Larson L."/>
            <person name="Lui A."/>
            <person name="MacDonald P.J.P."/>
            <person name="Montmayeur A."/>
            <person name="Murphy C."/>
            <person name="Neiman D."/>
            <person name="Pearson M."/>
            <person name="Priest M."/>
            <person name="Roberts A."/>
            <person name="Saif S."/>
            <person name="Shea T."/>
            <person name="Shenoy N."/>
            <person name="Sisk P."/>
            <person name="Stolte C."/>
            <person name="Sykes S."/>
            <person name="Wortman J."/>
            <person name="Nusbaum C."/>
            <person name="Birren B."/>
        </authorList>
    </citation>
    <scope>NUCLEOTIDE SEQUENCE [LARGE SCALE GENOMIC DNA]</scope>
    <source>
        <strain evidence="1">25433</strain>
    </source>
</reference>
<protein>
    <submittedName>
        <fullName evidence="1">Uncharacterized protein</fullName>
    </submittedName>
</protein>